<organism evidence="1 2">
    <name type="scientific">Phlebiopsis gigantea (strain 11061_1 CR5-6)</name>
    <name type="common">White-rot fungus</name>
    <name type="synonym">Peniophora gigantea</name>
    <dbReference type="NCBI Taxonomy" id="745531"/>
    <lineage>
        <taxon>Eukaryota</taxon>
        <taxon>Fungi</taxon>
        <taxon>Dikarya</taxon>
        <taxon>Basidiomycota</taxon>
        <taxon>Agaricomycotina</taxon>
        <taxon>Agaricomycetes</taxon>
        <taxon>Polyporales</taxon>
        <taxon>Phanerochaetaceae</taxon>
        <taxon>Phlebiopsis</taxon>
    </lineage>
</organism>
<reference evidence="1 2" key="1">
    <citation type="journal article" date="2014" name="PLoS Genet.">
        <title>Analysis of the Phlebiopsis gigantea genome, transcriptome and secretome provides insight into its pioneer colonization strategies of wood.</title>
        <authorList>
            <person name="Hori C."/>
            <person name="Ishida T."/>
            <person name="Igarashi K."/>
            <person name="Samejima M."/>
            <person name="Suzuki H."/>
            <person name="Master E."/>
            <person name="Ferreira P."/>
            <person name="Ruiz-Duenas F.J."/>
            <person name="Held B."/>
            <person name="Canessa P."/>
            <person name="Larrondo L.F."/>
            <person name="Schmoll M."/>
            <person name="Druzhinina I.S."/>
            <person name="Kubicek C.P."/>
            <person name="Gaskell J.A."/>
            <person name="Kersten P."/>
            <person name="St John F."/>
            <person name="Glasner J."/>
            <person name="Sabat G."/>
            <person name="Splinter BonDurant S."/>
            <person name="Syed K."/>
            <person name="Yadav J."/>
            <person name="Mgbeahuruike A.C."/>
            <person name="Kovalchuk A."/>
            <person name="Asiegbu F.O."/>
            <person name="Lackner G."/>
            <person name="Hoffmeister D."/>
            <person name="Rencoret J."/>
            <person name="Gutierrez A."/>
            <person name="Sun H."/>
            <person name="Lindquist E."/>
            <person name="Barry K."/>
            <person name="Riley R."/>
            <person name="Grigoriev I.V."/>
            <person name="Henrissat B."/>
            <person name="Kues U."/>
            <person name="Berka R.M."/>
            <person name="Martinez A.T."/>
            <person name="Covert S.F."/>
            <person name="Blanchette R.A."/>
            <person name="Cullen D."/>
        </authorList>
    </citation>
    <scope>NUCLEOTIDE SEQUENCE [LARGE SCALE GENOMIC DNA]</scope>
    <source>
        <strain evidence="1 2">11061_1 CR5-6</strain>
    </source>
</reference>
<name>A0A0C3PNK6_PHLG1</name>
<evidence type="ECO:0000313" key="1">
    <source>
        <dbReference type="EMBL" id="KIP08398.1"/>
    </source>
</evidence>
<dbReference type="AlphaFoldDB" id="A0A0C3PNK6"/>
<evidence type="ECO:0000313" key="2">
    <source>
        <dbReference type="Proteomes" id="UP000053257"/>
    </source>
</evidence>
<dbReference type="HOGENOM" id="CLU_1518433_0_0_1"/>
<proteinExistence type="predicted"/>
<dbReference type="EMBL" id="KN840480">
    <property type="protein sequence ID" value="KIP08398.1"/>
    <property type="molecule type" value="Genomic_DNA"/>
</dbReference>
<protein>
    <submittedName>
        <fullName evidence="1">Uncharacterized protein</fullName>
    </submittedName>
</protein>
<gene>
    <name evidence="1" type="ORF">PHLGIDRAFT_380567</name>
</gene>
<keyword evidence="2" id="KW-1185">Reference proteome</keyword>
<accession>A0A0C3PNK6</accession>
<dbReference type="Proteomes" id="UP000053257">
    <property type="component" value="Unassembled WGS sequence"/>
</dbReference>
<sequence>MNLACLTGTAGLYNKLTECRYRAPRWLPSLRSAGSRKPPGHLARTFMQPGSARHIFDKHLPDAESLSESIQTGNTALLWLTFARLGWYSAMLTGPASSCGADYPTYVDWSCRVAWHDGGLRRFGLHGTEGNLRINEDIAKYPIQNESPALPQGLCSCEQKLLITPGPRSCLSCRSGG</sequence>